<sequence>MAENDQSIIRLDDFFFAMMPSDKTKIIQLEKNKIISLGKFGSFKSEKLVGKTYGRWYEITQTGELEPFFHTNYECLVENEANNRKILPDNDSQKITQQEIEEMKLQTKSGEIQYKEIIKTITENNATFNQKTVYSQSKYLKKKESNICDHFFSRFPEKINLIRNDTLSQILSISNVHATSRTLVVDNTGGMIATGLLSPGLVYGLHTEVNHNYNVLKYLNDHDLDSKFISLQWSNINKPIENFEEEQNGNDSDGYVRGNLRRRINHEKLNKKLQVLRAEPFDGLVIATDFNPLSVLKALLPYLGGSRTVVFYSPYKESLLETFDYMRFSIDFLNVSLTESWLREYQVLPGRTHPHMGMSGSGGYLLSAIRVYSKKTLELSSAQIKARNDAFKVLDLYEQYSPFHFNNFITSQYKEKTPVISTLVQKLSGKSYQNNFKNVNLNQIEDYKKKQLKKWSATLPKPVSSAQAVLYDLAKQGDLESEFYLAKMELFGTSGFPLNLRASFDKWLNIAHSYGNSTAQFYVAIFYASGLGNVARNPAMAKVYLKMSADQNNGLAMLMLSHRKDFGIETIAKCEESIDLLSKIADKSIENYYQGNSLGKSRFLPKANHGMLNNGIYGIKTSGFYPDKKAQTKKEVQSIIDFYLFKVAKGDIESCVSL</sequence>
<evidence type="ECO:0000313" key="8">
    <source>
        <dbReference type="Proteomes" id="UP000245383"/>
    </source>
</evidence>
<keyword evidence="8" id="KW-1185">Reference proteome</keyword>
<gene>
    <name evidence="7" type="ORF">BB561_006247</name>
</gene>
<dbReference type="InterPro" id="IPR006597">
    <property type="entry name" value="Sel1-like"/>
</dbReference>
<proteinExistence type="inferred from homology"/>
<dbReference type="InterPro" id="IPR017423">
    <property type="entry name" value="TRM6"/>
</dbReference>
<comment type="similarity">
    <text evidence="2">Belongs to the TRM6/GCD10 family.</text>
</comment>
<evidence type="ECO:0000256" key="6">
    <source>
        <dbReference type="ARBA" id="ARBA00032319"/>
    </source>
</evidence>
<evidence type="ECO:0000313" key="7">
    <source>
        <dbReference type="EMBL" id="PVU87633.1"/>
    </source>
</evidence>
<organism evidence="7 8">
    <name type="scientific">Smittium simulii</name>
    <dbReference type="NCBI Taxonomy" id="133385"/>
    <lineage>
        <taxon>Eukaryota</taxon>
        <taxon>Fungi</taxon>
        <taxon>Fungi incertae sedis</taxon>
        <taxon>Zoopagomycota</taxon>
        <taxon>Kickxellomycotina</taxon>
        <taxon>Harpellomycetes</taxon>
        <taxon>Harpellales</taxon>
        <taxon>Legeriomycetaceae</taxon>
        <taxon>Smittium</taxon>
    </lineage>
</organism>
<reference evidence="7 8" key="1">
    <citation type="journal article" date="2018" name="MBio">
        <title>Comparative Genomics Reveals the Core Gene Toolbox for the Fungus-Insect Symbiosis.</title>
        <authorList>
            <person name="Wang Y."/>
            <person name="Stata M."/>
            <person name="Wang W."/>
            <person name="Stajich J.E."/>
            <person name="White M.M."/>
            <person name="Moncalvo J.M."/>
        </authorList>
    </citation>
    <scope>NUCLEOTIDE SEQUENCE [LARGE SCALE GENOMIC DNA]</scope>
    <source>
        <strain evidence="7 8">SWE-8-4</strain>
    </source>
</reference>
<dbReference type="OrthoDB" id="10254665at2759"/>
<keyword evidence="4" id="KW-0819">tRNA processing</keyword>
<dbReference type="SMART" id="SM00671">
    <property type="entry name" value="SEL1"/>
    <property type="match status" value="1"/>
</dbReference>
<dbReference type="Pfam" id="PF04189">
    <property type="entry name" value="Gcd10p"/>
    <property type="match status" value="1"/>
</dbReference>
<dbReference type="InterPro" id="IPR011990">
    <property type="entry name" value="TPR-like_helical_dom_sf"/>
</dbReference>
<dbReference type="GO" id="GO:0030488">
    <property type="term" value="P:tRNA methylation"/>
    <property type="evidence" value="ECO:0007669"/>
    <property type="project" value="InterPro"/>
</dbReference>
<dbReference type="InterPro" id="IPR029063">
    <property type="entry name" value="SAM-dependent_MTases_sf"/>
</dbReference>
<dbReference type="STRING" id="133385.A0A2T9Y5M5"/>
<dbReference type="SUPFAM" id="SSF81901">
    <property type="entry name" value="HCP-like"/>
    <property type="match status" value="1"/>
</dbReference>
<evidence type="ECO:0000256" key="5">
    <source>
        <dbReference type="ARBA" id="ARBA00023242"/>
    </source>
</evidence>
<comment type="caution">
    <text evidence="7">The sequence shown here is derived from an EMBL/GenBank/DDBJ whole genome shotgun (WGS) entry which is preliminary data.</text>
</comment>
<evidence type="ECO:0000256" key="1">
    <source>
        <dbReference type="ARBA" id="ARBA00004123"/>
    </source>
</evidence>
<dbReference type="EMBL" id="MBFR01000468">
    <property type="protein sequence ID" value="PVU87633.1"/>
    <property type="molecule type" value="Genomic_DNA"/>
</dbReference>
<protein>
    <recommendedName>
        <fullName evidence="3">tRNA (adenine(58)-N(1))-methyltransferase non-catalytic subunit TRM6</fullName>
    </recommendedName>
    <alternativeName>
        <fullName evidence="6">tRNA(m1A58)-methyltransferase subunit TRM6</fullName>
    </alternativeName>
</protein>
<dbReference type="GO" id="GO:0005634">
    <property type="term" value="C:nucleus"/>
    <property type="evidence" value="ECO:0007669"/>
    <property type="project" value="UniProtKB-SubCell"/>
</dbReference>
<accession>A0A2T9Y5M5</accession>
<dbReference type="Gene3D" id="1.25.40.10">
    <property type="entry name" value="Tetratricopeptide repeat domain"/>
    <property type="match status" value="1"/>
</dbReference>
<keyword evidence="5" id="KW-0539">Nucleus</keyword>
<dbReference type="AlphaFoldDB" id="A0A2T9Y5M5"/>
<dbReference type="Gene3D" id="3.40.50.150">
    <property type="entry name" value="Vaccinia Virus protein VP39"/>
    <property type="match status" value="1"/>
</dbReference>
<comment type="subcellular location">
    <subcellularLocation>
        <location evidence="1">Nucleus</location>
    </subcellularLocation>
</comment>
<dbReference type="PANTHER" id="PTHR12945">
    <property type="entry name" value="TRANSLATION INITIATION FACTOR EIF3-RELATED"/>
    <property type="match status" value="1"/>
</dbReference>
<name>A0A2T9Y5M5_9FUNG</name>
<evidence type="ECO:0000256" key="4">
    <source>
        <dbReference type="ARBA" id="ARBA00022694"/>
    </source>
</evidence>
<dbReference type="Proteomes" id="UP000245383">
    <property type="component" value="Unassembled WGS sequence"/>
</dbReference>
<dbReference type="PANTHER" id="PTHR12945:SF0">
    <property type="entry name" value="TRNA (ADENINE(58)-N(1))-METHYLTRANSFERASE NON-CATALYTIC SUBUNIT TRM6"/>
    <property type="match status" value="1"/>
</dbReference>
<dbReference type="GO" id="GO:0031515">
    <property type="term" value="C:tRNA (m1A) methyltransferase complex"/>
    <property type="evidence" value="ECO:0007669"/>
    <property type="project" value="InterPro"/>
</dbReference>
<evidence type="ECO:0000256" key="3">
    <source>
        <dbReference type="ARBA" id="ARBA00021704"/>
    </source>
</evidence>
<evidence type="ECO:0000256" key="2">
    <source>
        <dbReference type="ARBA" id="ARBA00008320"/>
    </source>
</evidence>